<dbReference type="Proteomes" id="UP000014937">
    <property type="component" value="Unassembled WGS sequence"/>
</dbReference>
<dbReference type="InterPro" id="IPR049939">
    <property type="entry name" value="NifE-like"/>
</dbReference>
<reference evidence="2" key="1">
    <citation type="submission" date="2012-11" db="EMBL/GenBank/DDBJ databases">
        <title>Dependencies among metagenomic species, viruses, plasmids and units of genetic variation.</title>
        <authorList>
            <person name="Nielsen H.B."/>
            <person name="Almeida M."/>
            <person name="Juncker A.S."/>
            <person name="Rasmussen S."/>
            <person name="Li J."/>
            <person name="Sunagawa S."/>
            <person name="Plichta D."/>
            <person name="Gautier L."/>
            <person name="Le Chatelier E."/>
            <person name="Peletier E."/>
            <person name="Bonde I."/>
            <person name="Nielsen T."/>
            <person name="Manichanh C."/>
            <person name="Arumugam M."/>
            <person name="Batto J."/>
            <person name="Santos M.B.Q.D."/>
            <person name="Blom N."/>
            <person name="Borruel N."/>
            <person name="Burgdorf K.S."/>
            <person name="Boumezbeur F."/>
            <person name="Casellas F."/>
            <person name="Dore J."/>
            <person name="Guarner F."/>
            <person name="Hansen T."/>
            <person name="Hildebrand F."/>
            <person name="Kaas R.S."/>
            <person name="Kennedy S."/>
            <person name="Kristiansen K."/>
            <person name="Kultima J.R."/>
            <person name="Leonard P."/>
            <person name="Levenez F."/>
            <person name="Lund O."/>
            <person name="Moumen B."/>
            <person name="Le Paslier D."/>
            <person name="Pons N."/>
            <person name="Pedersen O."/>
            <person name="Prifti E."/>
            <person name="Qin J."/>
            <person name="Raes J."/>
            <person name="Tap J."/>
            <person name="Tims S."/>
            <person name="Ussery D.W."/>
            <person name="Yamada T."/>
            <person name="MetaHit consortium"/>
            <person name="Renault P."/>
            <person name="Sicheritz-Ponten T."/>
            <person name="Bork P."/>
            <person name="Wang J."/>
            <person name="Brunak S."/>
            <person name="Ehrlich S.D."/>
        </authorList>
    </citation>
    <scope>NUCLEOTIDE SEQUENCE [LARGE SCALE GENOMIC DNA]</scope>
</reference>
<organism evidence="2 3">
    <name type="scientific">Phascolarctobacterium succinatutens CAG:287</name>
    <dbReference type="NCBI Taxonomy" id="1263101"/>
    <lineage>
        <taxon>Bacteria</taxon>
        <taxon>Bacillati</taxon>
        <taxon>Bacillota</taxon>
        <taxon>Negativicutes</taxon>
        <taxon>Acidaminococcales</taxon>
        <taxon>Acidaminococcaceae</taxon>
        <taxon>Phascolarctobacterium</taxon>
    </lineage>
</organism>
<feature type="domain" description="Nitrogenase/oxidoreductase component 1" evidence="1">
    <location>
        <begin position="23"/>
        <end position="147"/>
    </location>
</feature>
<dbReference type="PANTHER" id="PTHR42956">
    <property type="entry name" value="NITROGENASE IRON-MOLYBDENUM COFACTOR BIOSYNTHESIS PROTEIN NIFE"/>
    <property type="match status" value="1"/>
</dbReference>
<gene>
    <name evidence="2" type="ORF">BN587_01749</name>
</gene>
<proteinExistence type="predicted"/>
<comment type="caution">
    <text evidence="2">The sequence shown here is derived from an EMBL/GenBank/DDBJ whole genome shotgun (WGS) entry which is preliminary data.</text>
</comment>
<dbReference type="Gene3D" id="3.40.50.1980">
    <property type="entry name" value="Nitrogenase molybdenum iron protein domain"/>
    <property type="match status" value="1"/>
</dbReference>
<protein>
    <submittedName>
        <fullName evidence="2">Oxidoreductase/nitrogenase component 1</fullName>
    </submittedName>
</protein>
<dbReference type="HOGENOM" id="CLU_025876_4_1_9"/>
<dbReference type="EMBL" id="CBGL010000019">
    <property type="protein sequence ID" value="CDD09993.1"/>
    <property type="molecule type" value="Genomic_DNA"/>
</dbReference>
<dbReference type="PANTHER" id="PTHR42956:SF1">
    <property type="entry name" value="NITROGENASE IRON-MOLYBDENUM COFACTOR BIOSYNTHESIS PROTEIN NIFE"/>
    <property type="match status" value="1"/>
</dbReference>
<evidence type="ECO:0000313" key="2">
    <source>
        <dbReference type="EMBL" id="CDD09993.1"/>
    </source>
</evidence>
<dbReference type="SUPFAM" id="SSF53807">
    <property type="entry name" value="Helical backbone' metal receptor"/>
    <property type="match status" value="1"/>
</dbReference>
<name>R6WFX1_9FIRM</name>
<dbReference type="GO" id="GO:0016491">
    <property type="term" value="F:oxidoreductase activity"/>
    <property type="evidence" value="ECO:0007669"/>
    <property type="project" value="InterPro"/>
</dbReference>
<accession>R6WFX1</accession>
<dbReference type="InterPro" id="IPR000510">
    <property type="entry name" value="Nase/OxRdtase_comp1"/>
</dbReference>
<dbReference type="Pfam" id="PF00148">
    <property type="entry name" value="Oxidored_nitro"/>
    <property type="match status" value="1"/>
</dbReference>
<dbReference type="AlphaFoldDB" id="R6WFX1"/>
<sequence>MNKRLYELKKETNYCAGVGEIACLLEHIGEAVVLVNGPRFCYLQMKRILQQMLPFSIEDRLYCSDVDENAIVFGTEGKVKKVLRQIKTQKQAITCIGVVNSCAVSLIGDDILGIVAEEIPDVCCLSMESGAMTGDFWDGYNYAFKMVEQAGLKVTFGCLRGYSLCYYNAYYDMQEIRRLLRQGLNLQYQDFPVIASELSQGNEGILESGIPYGYTGTWQWLEKIAKQRNLSTDKLQILKKESEANYKMFNAAEFSLQKEWGSIYFPIIVVAAPESVAYALAKSLTMELAGFDKMYLIIHGNMKQKNADGPYKIVRDMDDVLQDNSGSVILIIGSSIESEQYIRRAGRRAYFIAVSQPVYDDISCMPLAGITGYYNFKKLLWQQYIQMRYDKVIEAER</sequence>
<evidence type="ECO:0000259" key="1">
    <source>
        <dbReference type="Pfam" id="PF00148"/>
    </source>
</evidence>
<dbReference type="RefSeq" id="WP_021720785.1">
    <property type="nucleotide sequence ID" value="NZ_FR892813.1"/>
</dbReference>
<evidence type="ECO:0000313" key="3">
    <source>
        <dbReference type="Proteomes" id="UP000014937"/>
    </source>
</evidence>